<feature type="transmembrane region" description="Helical" evidence="1">
    <location>
        <begin position="73"/>
        <end position="89"/>
    </location>
</feature>
<gene>
    <name evidence="2" type="ORF">DSM104329_04210</name>
</gene>
<dbReference type="EMBL" id="CP087164">
    <property type="protein sequence ID" value="UGS37789.1"/>
    <property type="molecule type" value="Genomic_DNA"/>
</dbReference>
<name>A0A9E6Y0G9_9ACTN</name>
<proteinExistence type="predicted"/>
<dbReference type="KEGG" id="sbae:DSM104329_04210"/>
<keyword evidence="1" id="KW-0812">Transmembrane</keyword>
<organism evidence="2 3">
    <name type="scientific">Capillimicrobium parvum</name>
    <dbReference type="NCBI Taxonomy" id="2884022"/>
    <lineage>
        <taxon>Bacteria</taxon>
        <taxon>Bacillati</taxon>
        <taxon>Actinomycetota</taxon>
        <taxon>Thermoleophilia</taxon>
        <taxon>Solirubrobacterales</taxon>
        <taxon>Capillimicrobiaceae</taxon>
        <taxon>Capillimicrobium</taxon>
    </lineage>
</organism>
<dbReference type="InterPro" id="IPR021315">
    <property type="entry name" value="Gap/Sap"/>
</dbReference>
<sequence length="133" mass="13685">MPWITTDLVLIALAAMVSPTTLSPCVFALVVGDRPRRTGAWFYAGALSATLAVGVVAAFVIGDVAASSEPAAPRTRVAIVGAGVMVVVARDASRRTLESVRGRLERHARTVAAIIVLLLAAALLRNGIAGLIG</sequence>
<dbReference type="Pfam" id="PF11139">
    <property type="entry name" value="SfLAP"/>
    <property type="match status" value="1"/>
</dbReference>
<evidence type="ECO:0000313" key="2">
    <source>
        <dbReference type="EMBL" id="UGS37789.1"/>
    </source>
</evidence>
<keyword evidence="3" id="KW-1185">Reference proteome</keyword>
<dbReference type="Proteomes" id="UP001162834">
    <property type="component" value="Chromosome"/>
</dbReference>
<evidence type="ECO:0000256" key="1">
    <source>
        <dbReference type="SAM" id="Phobius"/>
    </source>
</evidence>
<dbReference type="AlphaFoldDB" id="A0A9E6Y0G9"/>
<feature type="transmembrane region" description="Helical" evidence="1">
    <location>
        <begin position="40"/>
        <end position="61"/>
    </location>
</feature>
<keyword evidence="1" id="KW-1133">Transmembrane helix</keyword>
<protein>
    <submittedName>
        <fullName evidence="2">Uncharacterized protein</fullName>
    </submittedName>
</protein>
<accession>A0A9E6Y0G9</accession>
<dbReference type="RefSeq" id="WP_259311832.1">
    <property type="nucleotide sequence ID" value="NZ_CP087164.1"/>
</dbReference>
<feature type="transmembrane region" description="Helical" evidence="1">
    <location>
        <begin position="6"/>
        <end position="31"/>
    </location>
</feature>
<keyword evidence="1" id="KW-0472">Membrane</keyword>
<evidence type="ECO:0000313" key="3">
    <source>
        <dbReference type="Proteomes" id="UP001162834"/>
    </source>
</evidence>
<reference evidence="2" key="1">
    <citation type="journal article" date="2022" name="Int. J. Syst. Evol. Microbiol.">
        <title>Pseudomonas aegrilactucae sp. nov. and Pseudomonas morbosilactucae sp. nov., pathogens causing bacterial rot of lettuce in Japan.</title>
        <authorList>
            <person name="Sawada H."/>
            <person name="Fujikawa T."/>
            <person name="Satou M."/>
        </authorList>
    </citation>
    <scope>NUCLEOTIDE SEQUENCE</scope>
    <source>
        <strain evidence="2">0166_1</strain>
    </source>
</reference>
<feature type="transmembrane region" description="Helical" evidence="1">
    <location>
        <begin position="110"/>
        <end position="132"/>
    </location>
</feature>